<keyword evidence="3" id="KW-0285">Flavoprotein</keyword>
<dbReference type="GO" id="GO:0005737">
    <property type="term" value="C:cytoplasm"/>
    <property type="evidence" value="ECO:0007669"/>
    <property type="project" value="TreeGrafter"/>
</dbReference>
<accession>A0A841DI79</accession>
<dbReference type="EC" id="1.4.3.3" evidence="6"/>
<feature type="binding site" evidence="9">
    <location>
        <position position="163"/>
    </location>
    <ligand>
        <name>FAD</name>
        <dbReference type="ChEBI" id="CHEBI:57692"/>
    </ligand>
</feature>
<feature type="binding site" evidence="9">
    <location>
        <position position="288"/>
    </location>
    <ligand>
        <name>D-dopa</name>
        <dbReference type="ChEBI" id="CHEBI:149689"/>
    </ligand>
</feature>
<dbReference type="SUPFAM" id="SSF54373">
    <property type="entry name" value="FAD-linked reductases, C-terminal domain"/>
    <property type="match status" value="1"/>
</dbReference>
<keyword evidence="5 11" id="KW-0560">Oxidoreductase</keyword>
<comment type="caution">
    <text evidence="11">The sequence shown here is derived from an EMBL/GenBank/DDBJ whole genome shotgun (WGS) entry which is preliminary data.</text>
</comment>
<feature type="binding site" evidence="9">
    <location>
        <begin position="287"/>
        <end position="292"/>
    </location>
    <ligand>
        <name>FAD</name>
        <dbReference type="ChEBI" id="CHEBI:57692"/>
    </ligand>
</feature>
<comment type="catalytic activity">
    <reaction evidence="8">
        <text>a D-alpha-amino acid + O2 + H2O = a 2-oxocarboxylate + H2O2 + NH4(+)</text>
        <dbReference type="Rhea" id="RHEA:21816"/>
        <dbReference type="ChEBI" id="CHEBI:15377"/>
        <dbReference type="ChEBI" id="CHEBI:15379"/>
        <dbReference type="ChEBI" id="CHEBI:16240"/>
        <dbReference type="ChEBI" id="CHEBI:28938"/>
        <dbReference type="ChEBI" id="CHEBI:35179"/>
        <dbReference type="ChEBI" id="CHEBI:59871"/>
        <dbReference type="EC" id="1.4.3.3"/>
    </reaction>
    <physiologicalReaction direction="left-to-right" evidence="8">
        <dbReference type="Rhea" id="RHEA:21817"/>
    </physiologicalReaction>
</comment>
<dbReference type="EMBL" id="JACHNF010000001">
    <property type="protein sequence ID" value="MBB5976815.1"/>
    <property type="molecule type" value="Genomic_DNA"/>
</dbReference>
<dbReference type="PROSITE" id="PS51257">
    <property type="entry name" value="PROKAR_LIPOPROTEIN"/>
    <property type="match status" value="1"/>
</dbReference>
<evidence type="ECO:0000313" key="12">
    <source>
        <dbReference type="Proteomes" id="UP000558997"/>
    </source>
</evidence>
<proteinExistence type="inferred from homology"/>
<dbReference type="SUPFAM" id="SSF51971">
    <property type="entry name" value="Nucleotide-binding domain"/>
    <property type="match status" value="1"/>
</dbReference>
<keyword evidence="12" id="KW-1185">Reference proteome</keyword>
<dbReference type="InterPro" id="IPR006076">
    <property type="entry name" value="FAD-dep_OxRdtase"/>
</dbReference>
<evidence type="ECO:0000256" key="7">
    <source>
        <dbReference type="ARBA" id="ARBA00039751"/>
    </source>
</evidence>
<keyword evidence="4 9" id="KW-0274">FAD</keyword>
<name>A0A841DI79_9ACTN</name>
<evidence type="ECO:0000256" key="4">
    <source>
        <dbReference type="ARBA" id="ARBA00022827"/>
    </source>
</evidence>
<dbReference type="Pfam" id="PF01266">
    <property type="entry name" value="DAO"/>
    <property type="match status" value="1"/>
</dbReference>
<feature type="binding site" evidence="9">
    <location>
        <position position="206"/>
    </location>
    <ligand>
        <name>D-dopa</name>
        <dbReference type="ChEBI" id="CHEBI:149689"/>
    </ligand>
</feature>
<dbReference type="Proteomes" id="UP000558997">
    <property type="component" value="Unassembled WGS sequence"/>
</dbReference>
<gene>
    <name evidence="11" type="ORF">HDA44_000156</name>
</gene>
<dbReference type="PANTHER" id="PTHR11530:SF11">
    <property type="entry name" value="D-ASPARTATE OXIDASE"/>
    <property type="match status" value="1"/>
</dbReference>
<evidence type="ECO:0000259" key="10">
    <source>
        <dbReference type="Pfam" id="PF01266"/>
    </source>
</evidence>
<dbReference type="RefSeq" id="WP_184830478.1">
    <property type="nucleotide sequence ID" value="NZ_BAAAVN010000019.1"/>
</dbReference>
<organism evidence="11 12">
    <name type="scientific">Kribbella solani</name>
    <dbReference type="NCBI Taxonomy" id="236067"/>
    <lineage>
        <taxon>Bacteria</taxon>
        <taxon>Bacillati</taxon>
        <taxon>Actinomycetota</taxon>
        <taxon>Actinomycetes</taxon>
        <taxon>Propionibacteriales</taxon>
        <taxon>Kribbellaceae</taxon>
        <taxon>Kribbella</taxon>
    </lineage>
</organism>
<evidence type="ECO:0000256" key="1">
    <source>
        <dbReference type="ARBA" id="ARBA00001974"/>
    </source>
</evidence>
<sequence>MRVIVVGAGVIGLSCAIRLAEGGYDVAVLARDLPLETTSSVAAAVWYPYLSAPEDRVAAWSRSTYEEFAKLAEHEPSVRLRHGREFLTERTPDPRWADVLPDLTRVGSPPAGFVDGWSFTSPVIDMPMYLPALVKRLEQAGGTLTRAALSALPTGADLVVNCTGLGARLTAGDPTVTPVRGQVMSVEPCGLSEWLLADRSPDELTYVVPREHDVIVGGTSQPGDWNLAVDPETSRQILTRAAELVPQLRKAKIIRQRVGLRPARPTIRCELVRTRTGHPIIHCYGHGGSGVTLSWGCADEVFQLVGTVAADTP</sequence>
<dbReference type="GO" id="GO:0019478">
    <property type="term" value="P:D-amino acid catabolic process"/>
    <property type="evidence" value="ECO:0007669"/>
    <property type="project" value="TreeGrafter"/>
</dbReference>
<dbReference type="GO" id="GO:0003884">
    <property type="term" value="F:D-amino-acid oxidase activity"/>
    <property type="evidence" value="ECO:0007669"/>
    <property type="project" value="UniProtKB-EC"/>
</dbReference>
<evidence type="ECO:0000256" key="2">
    <source>
        <dbReference type="ARBA" id="ARBA00006730"/>
    </source>
</evidence>
<comment type="similarity">
    <text evidence="2">Belongs to the DAMOX/DASOX family.</text>
</comment>
<dbReference type="AlphaFoldDB" id="A0A841DI79"/>
<feature type="domain" description="FAD dependent oxidoreductase" evidence="10">
    <location>
        <begin position="2"/>
        <end position="303"/>
    </location>
</feature>
<dbReference type="PANTHER" id="PTHR11530">
    <property type="entry name" value="D-AMINO ACID OXIDASE"/>
    <property type="match status" value="1"/>
</dbReference>
<comment type="cofactor">
    <cofactor evidence="1 9">
        <name>FAD</name>
        <dbReference type="ChEBI" id="CHEBI:57692"/>
    </cofactor>
</comment>
<dbReference type="PIRSF" id="PIRSF000189">
    <property type="entry name" value="D-aa_oxidase"/>
    <property type="match status" value="1"/>
</dbReference>
<evidence type="ECO:0000256" key="6">
    <source>
        <dbReference type="ARBA" id="ARBA00039101"/>
    </source>
</evidence>
<protein>
    <recommendedName>
        <fullName evidence="7">D-amino-acid oxidase</fullName>
        <ecNumber evidence="6">1.4.3.3</ecNumber>
    </recommendedName>
</protein>
<evidence type="ECO:0000313" key="11">
    <source>
        <dbReference type="EMBL" id="MBB5976815.1"/>
    </source>
</evidence>
<feature type="binding site" evidence="9">
    <location>
        <begin position="38"/>
        <end position="39"/>
    </location>
    <ligand>
        <name>FAD</name>
        <dbReference type="ChEBI" id="CHEBI:57692"/>
    </ligand>
</feature>
<dbReference type="GO" id="GO:0071949">
    <property type="term" value="F:FAD binding"/>
    <property type="evidence" value="ECO:0007669"/>
    <property type="project" value="InterPro"/>
</dbReference>
<feature type="binding site" evidence="9">
    <location>
        <position position="261"/>
    </location>
    <ligand>
        <name>D-dopa</name>
        <dbReference type="ChEBI" id="CHEBI:149689"/>
    </ligand>
</feature>
<evidence type="ECO:0000256" key="3">
    <source>
        <dbReference type="ARBA" id="ARBA00022630"/>
    </source>
</evidence>
<dbReference type="InterPro" id="IPR023209">
    <property type="entry name" value="DAO"/>
</dbReference>
<evidence type="ECO:0000256" key="5">
    <source>
        <dbReference type="ARBA" id="ARBA00023002"/>
    </source>
</evidence>
<reference evidence="11 12" key="1">
    <citation type="submission" date="2020-08" db="EMBL/GenBank/DDBJ databases">
        <title>Sequencing the genomes of 1000 actinobacteria strains.</title>
        <authorList>
            <person name="Klenk H.-P."/>
        </authorList>
    </citation>
    <scope>NUCLEOTIDE SEQUENCE [LARGE SCALE GENOMIC DNA]</scope>
    <source>
        <strain evidence="11 12">DSM 17294</strain>
    </source>
</reference>
<dbReference type="Gene3D" id="3.30.9.10">
    <property type="entry name" value="D-Amino Acid Oxidase, subunit A, domain 2"/>
    <property type="match status" value="1"/>
</dbReference>
<evidence type="ECO:0000256" key="9">
    <source>
        <dbReference type="PIRSR" id="PIRSR000189-1"/>
    </source>
</evidence>
<dbReference type="Gene3D" id="3.40.50.720">
    <property type="entry name" value="NAD(P)-binding Rossmann-like Domain"/>
    <property type="match status" value="1"/>
</dbReference>
<evidence type="ECO:0000256" key="8">
    <source>
        <dbReference type="ARBA" id="ARBA00049547"/>
    </source>
</evidence>